<dbReference type="RefSeq" id="WP_043676131.1">
    <property type="nucleotide sequence ID" value="NZ_BDCI01000035.1"/>
</dbReference>
<accession>A0ABR4Z9M3</accession>
<evidence type="ECO:0000313" key="2">
    <source>
        <dbReference type="Proteomes" id="UP000031364"/>
    </source>
</evidence>
<protein>
    <submittedName>
        <fullName evidence="1">Uncharacterized protein</fullName>
    </submittedName>
</protein>
<keyword evidence="2" id="KW-1185">Reference proteome</keyword>
<proteinExistence type="predicted"/>
<dbReference type="EMBL" id="JNFP01000036">
    <property type="protein sequence ID" value="KIA62061.1"/>
    <property type="molecule type" value="Genomic_DNA"/>
</dbReference>
<name>A0ABR4Z9M3_9NOCA</name>
<reference evidence="1 2" key="1">
    <citation type="journal article" date="2014" name="Int. J. Syst. Evol. Microbiol.">
        <title>Nocardia vulneris sp. nov., isolated from wounds of human patients in North America.</title>
        <authorList>
            <person name="Lasker B.A."/>
            <person name="Bell M."/>
            <person name="Klenk H.P."/>
            <person name="Sproer C."/>
            <person name="Schumann C."/>
            <person name="Schumann P."/>
            <person name="Brown J.M."/>
        </authorList>
    </citation>
    <scope>NUCLEOTIDE SEQUENCE [LARGE SCALE GENOMIC DNA]</scope>
    <source>
        <strain evidence="1 2">W9851</strain>
    </source>
</reference>
<evidence type="ECO:0000313" key="1">
    <source>
        <dbReference type="EMBL" id="KIA62061.1"/>
    </source>
</evidence>
<organism evidence="1 2">
    <name type="scientific">Nocardia vulneris</name>
    <dbReference type="NCBI Taxonomy" id="1141657"/>
    <lineage>
        <taxon>Bacteria</taxon>
        <taxon>Bacillati</taxon>
        <taxon>Actinomycetota</taxon>
        <taxon>Actinomycetes</taxon>
        <taxon>Mycobacteriales</taxon>
        <taxon>Nocardiaceae</taxon>
        <taxon>Nocardia</taxon>
    </lineage>
</organism>
<comment type="caution">
    <text evidence="1">The sequence shown here is derived from an EMBL/GenBank/DDBJ whole genome shotgun (WGS) entry which is preliminary data.</text>
</comment>
<dbReference type="Proteomes" id="UP000031364">
    <property type="component" value="Unassembled WGS sequence"/>
</dbReference>
<gene>
    <name evidence="1" type="ORF">FG87_26945</name>
</gene>
<sequence>MDIIGVIVTFAKTGQVGALRLGLRGDELVAALREVGVPFRASDDFADFLQREESVEVHIEDGELRMLGLDHTGWREPEFRLPARMNTPGGIGAGSVQGTVGVDVVGLPMDRTLALLDEHDCPWHQYPPLTFDTQTTIETSCGVQLTFALGETPGEYLLHCMYASMRDAGPQLDN</sequence>